<name>A0A178UIF3_ARATH</name>
<accession>A0A178UIF3</accession>
<comment type="caution">
    <text evidence="1">The sequence shown here is derived from an EMBL/GenBank/DDBJ whole genome shotgun (WGS) entry which is preliminary data.</text>
</comment>
<organism evidence="1 2">
    <name type="scientific">Arabidopsis thaliana</name>
    <name type="common">Mouse-ear cress</name>
    <dbReference type="NCBI Taxonomy" id="3702"/>
    <lineage>
        <taxon>Eukaryota</taxon>
        <taxon>Viridiplantae</taxon>
        <taxon>Streptophyta</taxon>
        <taxon>Embryophyta</taxon>
        <taxon>Tracheophyta</taxon>
        <taxon>Spermatophyta</taxon>
        <taxon>Magnoliopsida</taxon>
        <taxon>eudicotyledons</taxon>
        <taxon>Gunneridae</taxon>
        <taxon>Pentapetalae</taxon>
        <taxon>rosids</taxon>
        <taxon>malvids</taxon>
        <taxon>Brassicales</taxon>
        <taxon>Brassicaceae</taxon>
        <taxon>Camelineae</taxon>
        <taxon>Arabidopsis</taxon>
    </lineage>
</organism>
<proteinExistence type="predicted"/>
<protein>
    <submittedName>
        <fullName evidence="1">Uncharacterized protein</fullName>
    </submittedName>
</protein>
<dbReference type="Proteomes" id="UP000078284">
    <property type="component" value="Chromosome 5"/>
</dbReference>
<gene>
    <name evidence="1" type="ordered locus">AXX17_At5g34670</name>
</gene>
<dbReference type="AlphaFoldDB" id="A0A178UIF3"/>
<reference evidence="2" key="1">
    <citation type="journal article" date="2016" name="Proc. Natl. Acad. Sci. U.S.A.">
        <title>Chromosome-level assembly of Arabidopsis thaliana Ler reveals the extent of translocation and inversion polymorphisms.</title>
        <authorList>
            <person name="Zapata L."/>
            <person name="Ding J."/>
            <person name="Willing E.M."/>
            <person name="Hartwig B."/>
            <person name="Bezdan D."/>
            <person name="Jiao W.B."/>
            <person name="Patel V."/>
            <person name="Velikkakam James G."/>
            <person name="Koornneef M."/>
            <person name="Ossowski S."/>
            <person name="Schneeberger K."/>
        </authorList>
    </citation>
    <scope>NUCLEOTIDE SEQUENCE [LARGE SCALE GENOMIC DNA]</scope>
    <source>
        <strain evidence="2">cv. Landsberg erecta</strain>
    </source>
</reference>
<dbReference type="EMBL" id="LUHQ01000005">
    <property type="protein sequence ID" value="OAO92842.1"/>
    <property type="molecule type" value="Genomic_DNA"/>
</dbReference>
<dbReference type="ExpressionAtlas" id="A0A178UIF3">
    <property type="expression patterns" value="baseline and differential"/>
</dbReference>
<evidence type="ECO:0000313" key="1">
    <source>
        <dbReference type="EMBL" id="OAO92842.1"/>
    </source>
</evidence>
<sequence length="122" mass="15110">MGRLRRRQEIIDHEEEESNDDVSSRRGKLSLAETFRWLDSSEHRRIETDGHNDYKYIIHPKNRFFLSFFLFLHHALEEFPFYREINTYKILFLKSSKYLLFFFFCNFKKKLYSPYHFKNLSP</sequence>
<evidence type="ECO:0000313" key="2">
    <source>
        <dbReference type="Proteomes" id="UP000078284"/>
    </source>
</evidence>